<organism evidence="12 13">
    <name type="scientific">Bifiguratus adelaidae</name>
    <dbReference type="NCBI Taxonomy" id="1938954"/>
    <lineage>
        <taxon>Eukaryota</taxon>
        <taxon>Fungi</taxon>
        <taxon>Fungi incertae sedis</taxon>
        <taxon>Mucoromycota</taxon>
        <taxon>Mucoromycotina</taxon>
        <taxon>Endogonomycetes</taxon>
        <taxon>Endogonales</taxon>
        <taxon>Endogonales incertae sedis</taxon>
        <taxon>Bifiguratus</taxon>
    </lineage>
</organism>
<evidence type="ECO:0000256" key="7">
    <source>
        <dbReference type="ARBA" id="ARBA00022989"/>
    </source>
</evidence>
<comment type="subcellular location">
    <subcellularLocation>
        <location evidence="1">Membrane</location>
        <topology evidence="1">Multi-pass membrane protein</topology>
    </subcellularLocation>
</comment>
<dbReference type="Gene3D" id="1.20.1080.10">
    <property type="entry name" value="Glycerol uptake facilitator protein"/>
    <property type="match status" value="1"/>
</dbReference>
<evidence type="ECO:0000256" key="4">
    <source>
        <dbReference type="ARBA" id="ARBA00022490"/>
    </source>
</evidence>
<keyword evidence="13" id="KW-1185">Reference proteome</keyword>
<dbReference type="PANTHER" id="PTHR19139:SF199">
    <property type="entry name" value="MIP17260P"/>
    <property type="match status" value="1"/>
</dbReference>
<evidence type="ECO:0000256" key="2">
    <source>
        <dbReference type="ARBA" id="ARBA00006175"/>
    </source>
</evidence>
<evidence type="ECO:0000313" key="12">
    <source>
        <dbReference type="EMBL" id="OZJ04879.1"/>
    </source>
</evidence>
<feature type="region of interest" description="Disordered" evidence="10">
    <location>
        <begin position="405"/>
        <end position="444"/>
    </location>
</feature>
<dbReference type="GO" id="GO:0015250">
    <property type="term" value="F:water channel activity"/>
    <property type="evidence" value="ECO:0007669"/>
    <property type="project" value="TreeGrafter"/>
</dbReference>
<dbReference type="InterPro" id="IPR036563">
    <property type="entry name" value="MoaE_sf"/>
</dbReference>
<feature type="transmembrane region" description="Helical" evidence="11">
    <location>
        <begin position="148"/>
        <end position="169"/>
    </location>
</feature>
<dbReference type="Gene3D" id="3.90.1170.40">
    <property type="entry name" value="Molybdopterin biosynthesis MoaE subunit"/>
    <property type="match status" value="1"/>
</dbReference>
<comment type="similarity">
    <text evidence="2">Belongs to the MIP/aquaporin (TC 1.A.8) family.</text>
</comment>
<evidence type="ECO:0000256" key="1">
    <source>
        <dbReference type="ARBA" id="ARBA00004141"/>
    </source>
</evidence>
<feature type="transmembrane region" description="Helical" evidence="11">
    <location>
        <begin position="189"/>
        <end position="208"/>
    </location>
</feature>
<evidence type="ECO:0000313" key="13">
    <source>
        <dbReference type="Proteomes" id="UP000242875"/>
    </source>
</evidence>
<accession>A0A261Y2P4</accession>
<gene>
    <name evidence="12" type="ORF">BZG36_02524</name>
</gene>
<evidence type="ECO:0000256" key="8">
    <source>
        <dbReference type="ARBA" id="ARBA00023136"/>
    </source>
</evidence>
<dbReference type="Pfam" id="PF00230">
    <property type="entry name" value="MIP"/>
    <property type="match status" value="1"/>
</dbReference>
<dbReference type="OrthoDB" id="5531344at2759"/>
<dbReference type="InterPro" id="IPR023271">
    <property type="entry name" value="Aquaporin-like"/>
</dbReference>
<evidence type="ECO:0000256" key="9">
    <source>
        <dbReference type="ARBA" id="ARBA00023150"/>
    </source>
</evidence>
<dbReference type="InterPro" id="IPR000425">
    <property type="entry name" value="MIP"/>
</dbReference>
<dbReference type="GO" id="GO:0016740">
    <property type="term" value="F:transferase activity"/>
    <property type="evidence" value="ECO:0007669"/>
    <property type="project" value="UniProtKB-KW"/>
</dbReference>
<sequence>MVEGRNYVDFMVTSLPSLDECVNLVADHSAGAITTFSGTTRDTFQGKEVLKLEYEAYYPMATKVLNALISTARSQWSLKHVLIYHRTGIVPVGESSVIIAVSSAHRREGLRAVEFLIDELKDKCPIWKKEVYTDGSIMDNLLCAAGEFFGMCFFIYMALGGVQATLSQLSAPNTPTPDFGFSLLVNVWWTYRISRGVLNPAVLLALLITGNIGWRRGLMYFIAHLCGAMVGAALLDVTTPGPLLGVNKLAADVSRVEGVFLECFLTSALCMVVFFLAVEKSKDTFVAPICIGFVVFVAHLIGTLYDGTSINPARSFGPAVVTGIWTVNQWIFWVGPIMGALLASGLYYFFKWAKYELIMSAPPETEGRSGRAAADGAVAGTGAKMNAPLNEKSDKYDQNYEQNNLREQNTYNAPEPNVRGGRMGGRNTYNDPSRGANGTNNYGTVGNTNTYNTGTNMDATSNNLPSSNYHANDYPTGNTRPANEVNTPGTNEYPIGATGITSDYNTANVVAGGPTSTSGYYVPADTSRS</sequence>
<dbReference type="Pfam" id="PF02391">
    <property type="entry name" value="MoaE"/>
    <property type="match status" value="1"/>
</dbReference>
<evidence type="ECO:0000256" key="3">
    <source>
        <dbReference type="ARBA" id="ARBA00022448"/>
    </source>
</evidence>
<evidence type="ECO:0000256" key="5">
    <source>
        <dbReference type="ARBA" id="ARBA00022679"/>
    </source>
</evidence>
<feature type="transmembrane region" description="Helical" evidence="11">
    <location>
        <begin position="220"/>
        <end position="239"/>
    </location>
</feature>
<keyword evidence="4" id="KW-0963">Cytoplasm</keyword>
<keyword evidence="3" id="KW-0813">Transport</keyword>
<feature type="transmembrane region" description="Helical" evidence="11">
    <location>
        <begin position="330"/>
        <end position="350"/>
    </location>
</feature>
<comment type="caution">
    <text evidence="12">The sequence shown here is derived from an EMBL/GenBank/DDBJ whole genome shotgun (WGS) entry which is preliminary data.</text>
</comment>
<reference evidence="12 13" key="1">
    <citation type="journal article" date="2017" name="Mycologia">
        <title>Bifiguratus adelaidae, gen. et sp. nov., a new member of Mucoromycotina in endophytic and soil-dwelling habitats.</title>
        <authorList>
            <person name="Torres-Cruz T.J."/>
            <person name="Billingsley Tobias T.L."/>
            <person name="Almatruk M."/>
            <person name="Hesse C."/>
            <person name="Kuske C.R."/>
            <person name="Desiro A."/>
            <person name="Benucci G.M."/>
            <person name="Bonito G."/>
            <person name="Stajich J.E."/>
            <person name="Dunlap C."/>
            <person name="Arnold A.E."/>
            <person name="Porras-Alfaro A."/>
        </authorList>
    </citation>
    <scope>NUCLEOTIDE SEQUENCE [LARGE SCALE GENOMIC DNA]</scope>
    <source>
        <strain evidence="12 13">AZ0501</strain>
    </source>
</reference>
<dbReference type="EMBL" id="MVBO01000027">
    <property type="protein sequence ID" value="OZJ04879.1"/>
    <property type="molecule type" value="Genomic_DNA"/>
</dbReference>
<evidence type="ECO:0000256" key="6">
    <source>
        <dbReference type="ARBA" id="ARBA00022692"/>
    </source>
</evidence>
<dbReference type="PRINTS" id="PR00783">
    <property type="entry name" value="MINTRINSICP"/>
</dbReference>
<dbReference type="InterPro" id="IPR034294">
    <property type="entry name" value="Aquaporin_transptr"/>
</dbReference>
<dbReference type="CDD" id="cd00756">
    <property type="entry name" value="MoaE"/>
    <property type="match status" value="1"/>
</dbReference>
<dbReference type="InterPro" id="IPR003448">
    <property type="entry name" value="Mopterin_biosynth_MoaE"/>
</dbReference>
<feature type="transmembrane region" description="Helical" evidence="11">
    <location>
        <begin position="285"/>
        <end position="305"/>
    </location>
</feature>
<evidence type="ECO:0008006" key="14">
    <source>
        <dbReference type="Google" id="ProtNLM"/>
    </source>
</evidence>
<dbReference type="GO" id="GO:0005886">
    <property type="term" value="C:plasma membrane"/>
    <property type="evidence" value="ECO:0007669"/>
    <property type="project" value="TreeGrafter"/>
</dbReference>
<dbReference type="PANTHER" id="PTHR19139">
    <property type="entry name" value="AQUAPORIN TRANSPORTER"/>
    <property type="match status" value="1"/>
</dbReference>
<feature type="transmembrane region" description="Helical" evidence="11">
    <location>
        <begin position="259"/>
        <end position="278"/>
    </location>
</feature>
<keyword evidence="6 11" id="KW-0812">Transmembrane</keyword>
<dbReference type="SUPFAM" id="SSF54690">
    <property type="entry name" value="Molybdopterin synthase subunit MoaE"/>
    <property type="match status" value="1"/>
</dbReference>
<evidence type="ECO:0000256" key="10">
    <source>
        <dbReference type="SAM" id="MobiDB-lite"/>
    </source>
</evidence>
<dbReference type="FunFam" id="3.90.1170.40:FF:000002">
    <property type="entry name" value="Molybdopterin synthase catalytic subunit"/>
    <property type="match status" value="1"/>
</dbReference>
<dbReference type="AlphaFoldDB" id="A0A261Y2P4"/>
<proteinExistence type="inferred from homology"/>
<name>A0A261Y2P4_9FUNG</name>
<keyword evidence="7 11" id="KW-1133">Transmembrane helix</keyword>
<dbReference type="Proteomes" id="UP000242875">
    <property type="component" value="Unassembled WGS sequence"/>
</dbReference>
<keyword evidence="5" id="KW-0808">Transferase</keyword>
<keyword evidence="9" id="KW-0501">Molybdenum cofactor biosynthesis</keyword>
<dbReference type="GO" id="GO:0006777">
    <property type="term" value="P:Mo-molybdopterin cofactor biosynthetic process"/>
    <property type="evidence" value="ECO:0007669"/>
    <property type="project" value="UniProtKB-KW"/>
</dbReference>
<protein>
    <recommendedName>
        <fullName evidence="14">Molybdopterin synthase catalytic subunit</fullName>
    </recommendedName>
</protein>
<evidence type="ECO:0000256" key="11">
    <source>
        <dbReference type="SAM" id="Phobius"/>
    </source>
</evidence>
<keyword evidence="8 11" id="KW-0472">Membrane</keyword>
<dbReference type="SUPFAM" id="SSF81338">
    <property type="entry name" value="Aquaporin-like"/>
    <property type="match status" value="1"/>
</dbReference>